<dbReference type="CDD" id="cd01948">
    <property type="entry name" value="EAL"/>
    <property type="match status" value="1"/>
</dbReference>
<comment type="caution">
    <text evidence="3">The sequence shown here is derived from an EMBL/GenBank/DDBJ whole genome shotgun (WGS) entry which is preliminary data.</text>
</comment>
<dbReference type="Pfam" id="PF00563">
    <property type="entry name" value="EAL"/>
    <property type="match status" value="1"/>
</dbReference>
<gene>
    <name evidence="3" type="ORF">IAB77_05865</name>
</gene>
<protein>
    <submittedName>
        <fullName evidence="3">EAL domain-containing protein</fullName>
    </submittedName>
</protein>
<evidence type="ECO:0000256" key="1">
    <source>
        <dbReference type="SAM" id="Phobius"/>
    </source>
</evidence>
<keyword evidence="1" id="KW-1133">Transmembrane helix</keyword>
<feature type="domain" description="EAL" evidence="2">
    <location>
        <begin position="351"/>
        <end position="606"/>
    </location>
</feature>
<keyword evidence="1" id="KW-0812">Transmembrane</keyword>
<dbReference type="InterPro" id="IPR001633">
    <property type="entry name" value="EAL_dom"/>
</dbReference>
<dbReference type="AlphaFoldDB" id="A0A9D1CTU7"/>
<dbReference type="SUPFAM" id="SSF141868">
    <property type="entry name" value="EAL domain-like"/>
    <property type="match status" value="1"/>
</dbReference>
<sequence length="606" mass="66538">MQDNILIYVAGNPGLYPLEYYDSEAGGYAGAIPELLRAFASGRGYELVYYEPGPEDNRAHLAENMQVDIISGAVSGEDFENSSGILPLFTAETEEGTVEYGLALTSAAPDGLYEELAAYAAGRSQSAVTGEILAAAAPSERPEAGPSALPALIALALAAAVAIAALLAALRRSRARARAAERELETDSNSGLLNSRGFERAFNATVNDSNHVLYHMVCFHFELGHIERVSGPGEILRFQRFMADVLRRHASGNELMAVGINGDFFSLCRTSSAAEARDWALGALKDMKTYTCAGASLRDSDASVGIFPLSAREHDYSSVLFHARQCAMSAAWEGHSWRICGGDNCRACDDEHELLSDLEHALEFGEFQLHMQFFVSAKDFSITGGEALSRWQHPKKGLLGPDRFIPLLEREGRIERLDFYNLDRACAFLQQLYAEKKGEFFLSCNFSRRSFAQPQLLERCREIICRYDFPRHELIMEITESGYINPAEAGQMRANILAVRSLGVQVMLDDFGMGYATFHDLQEFPMDGLKLDKSLVDTIDTEQGKVIVDGIVRTGHKLGLVVLAEGVEEEWQVDALKALNCDLLQGYLFSLPIPASEALRRVAGLG</sequence>
<dbReference type="Proteomes" id="UP000824262">
    <property type="component" value="Unassembled WGS sequence"/>
</dbReference>
<reference evidence="3" key="1">
    <citation type="submission" date="2020-10" db="EMBL/GenBank/DDBJ databases">
        <authorList>
            <person name="Gilroy R."/>
        </authorList>
    </citation>
    <scope>NUCLEOTIDE SEQUENCE</scope>
    <source>
        <strain evidence="3">ChiBcolR7-354</strain>
    </source>
</reference>
<dbReference type="PROSITE" id="PS50883">
    <property type="entry name" value="EAL"/>
    <property type="match status" value="1"/>
</dbReference>
<dbReference type="EMBL" id="DVGA01000056">
    <property type="protein sequence ID" value="HIQ78770.1"/>
    <property type="molecule type" value="Genomic_DNA"/>
</dbReference>
<name>A0A9D1CTU7_9FIRM</name>
<evidence type="ECO:0000313" key="3">
    <source>
        <dbReference type="EMBL" id="HIQ78770.1"/>
    </source>
</evidence>
<evidence type="ECO:0000313" key="4">
    <source>
        <dbReference type="Proteomes" id="UP000824262"/>
    </source>
</evidence>
<proteinExistence type="predicted"/>
<feature type="transmembrane region" description="Helical" evidence="1">
    <location>
        <begin position="148"/>
        <end position="170"/>
    </location>
</feature>
<dbReference type="Gene3D" id="3.20.20.450">
    <property type="entry name" value="EAL domain"/>
    <property type="match status" value="1"/>
</dbReference>
<dbReference type="SMART" id="SM00052">
    <property type="entry name" value="EAL"/>
    <property type="match status" value="1"/>
</dbReference>
<organism evidence="3 4">
    <name type="scientific">Candidatus Scatomorpha intestinavium</name>
    <dbReference type="NCBI Taxonomy" id="2840922"/>
    <lineage>
        <taxon>Bacteria</taxon>
        <taxon>Bacillati</taxon>
        <taxon>Bacillota</taxon>
        <taxon>Clostridia</taxon>
        <taxon>Eubacteriales</taxon>
        <taxon>Candidatus Scatomorpha</taxon>
    </lineage>
</organism>
<dbReference type="PANTHER" id="PTHR33121:SF79">
    <property type="entry name" value="CYCLIC DI-GMP PHOSPHODIESTERASE PDED-RELATED"/>
    <property type="match status" value="1"/>
</dbReference>
<dbReference type="GO" id="GO:0071111">
    <property type="term" value="F:cyclic-guanylate-specific phosphodiesterase activity"/>
    <property type="evidence" value="ECO:0007669"/>
    <property type="project" value="InterPro"/>
</dbReference>
<keyword evidence="1" id="KW-0472">Membrane</keyword>
<evidence type="ECO:0000259" key="2">
    <source>
        <dbReference type="PROSITE" id="PS50883"/>
    </source>
</evidence>
<accession>A0A9D1CTU7</accession>
<dbReference type="InterPro" id="IPR035919">
    <property type="entry name" value="EAL_sf"/>
</dbReference>
<dbReference type="PANTHER" id="PTHR33121">
    <property type="entry name" value="CYCLIC DI-GMP PHOSPHODIESTERASE PDEF"/>
    <property type="match status" value="1"/>
</dbReference>
<dbReference type="InterPro" id="IPR050706">
    <property type="entry name" value="Cyclic-di-GMP_PDE-like"/>
</dbReference>
<reference evidence="3" key="2">
    <citation type="journal article" date="2021" name="PeerJ">
        <title>Extensive microbial diversity within the chicken gut microbiome revealed by metagenomics and culture.</title>
        <authorList>
            <person name="Gilroy R."/>
            <person name="Ravi A."/>
            <person name="Getino M."/>
            <person name="Pursley I."/>
            <person name="Horton D.L."/>
            <person name="Alikhan N.F."/>
            <person name="Baker D."/>
            <person name="Gharbi K."/>
            <person name="Hall N."/>
            <person name="Watson M."/>
            <person name="Adriaenssens E.M."/>
            <person name="Foster-Nyarko E."/>
            <person name="Jarju S."/>
            <person name="Secka A."/>
            <person name="Antonio M."/>
            <person name="Oren A."/>
            <person name="Chaudhuri R.R."/>
            <person name="La Ragione R."/>
            <person name="Hildebrand F."/>
            <person name="Pallen M.J."/>
        </authorList>
    </citation>
    <scope>NUCLEOTIDE SEQUENCE</scope>
    <source>
        <strain evidence="3">ChiBcolR7-354</strain>
    </source>
</reference>